<proteinExistence type="inferred from homology"/>
<dbReference type="EMBL" id="CP017759">
    <property type="protein sequence ID" value="AQV99224.1"/>
    <property type="molecule type" value="Genomic_DNA"/>
</dbReference>
<name>A0A1U9V2P1_CUPNE</name>
<comment type="similarity">
    <text evidence="1 4">Belongs to the aldehyde dehydrogenase family.</text>
</comment>
<dbReference type="PROSITE" id="PS00687">
    <property type="entry name" value="ALDEHYDE_DEHYDR_GLU"/>
    <property type="match status" value="1"/>
</dbReference>
<dbReference type="FunFam" id="3.40.309.10:FF:000012">
    <property type="entry name" value="Betaine aldehyde dehydrogenase"/>
    <property type="match status" value="1"/>
</dbReference>
<dbReference type="InterPro" id="IPR016163">
    <property type="entry name" value="Ald_DH_C"/>
</dbReference>
<dbReference type="Gene3D" id="3.40.605.10">
    <property type="entry name" value="Aldehyde Dehydrogenase, Chain A, domain 1"/>
    <property type="match status" value="1"/>
</dbReference>
<geneLocation type="plasmid" evidence="7">
    <name>penh92</name>
</geneLocation>
<dbReference type="Proteomes" id="UP000189627">
    <property type="component" value="Plasmid pENH92"/>
</dbReference>
<sequence>MTATPSAIRPDFLSNPEKLHFIDGQWQPSLTGESLQTFNPATGKVLATVARGRQQDVDVAVAAARRAFEGSWSRFTPHERYALMLRVCDVIERNFDELALLDTLDMGAPLSRTKAMKDGLIKTIMYFASQAMSWSGSTIPNSLSGNYTTLTLKAPVGVIGGITPWNAPLISMWWIMGGALATGCTAVIKPAEDASLTTLRTAELLVEAGVPAGVINVVTGYGNEAGAALAAHMGVDRIAFTGSTVTGREIIKASAGNMKRIQLELGGKSPDIVFADANLDKAVPGAAMGVYNNSGQICSAGTRIFVQRSIQEEFVSRLVDFTKSIKTGDPFEPGVQLGPLVSKRQLDRVMSYMSIGVEDGARMAIGGNRLEGELAEGYFVAPTVFDSVRNDMRIAREEIFGPVASVIPFDTAEEALRLANDTEYGLGGAVWTTNVSTMSKMIHGIKAGKLWVNCYGLADAAVGFSGYKQSGYGIKGGAQHVEGFLYEKSVCINGD</sequence>
<dbReference type="AlphaFoldDB" id="A0A1U9V2P1"/>
<feature type="domain" description="Aldehyde dehydrogenase" evidence="5">
    <location>
        <begin position="27"/>
        <end position="490"/>
    </location>
</feature>
<evidence type="ECO:0000259" key="5">
    <source>
        <dbReference type="Pfam" id="PF00171"/>
    </source>
</evidence>
<keyword evidence="2 4" id="KW-0560">Oxidoreductase</keyword>
<evidence type="ECO:0000313" key="6">
    <source>
        <dbReference type="EMBL" id="AQV99224.1"/>
    </source>
</evidence>
<dbReference type="PANTHER" id="PTHR11699">
    <property type="entry name" value="ALDEHYDE DEHYDROGENASE-RELATED"/>
    <property type="match status" value="1"/>
</dbReference>
<dbReference type="InterPro" id="IPR029510">
    <property type="entry name" value="Ald_DH_CS_GLU"/>
</dbReference>
<evidence type="ECO:0000256" key="3">
    <source>
        <dbReference type="PROSITE-ProRule" id="PRU10007"/>
    </source>
</evidence>
<dbReference type="InterPro" id="IPR016162">
    <property type="entry name" value="Ald_DH_N"/>
</dbReference>
<dbReference type="Gene3D" id="3.40.309.10">
    <property type="entry name" value="Aldehyde Dehydrogenase, Chain A, domain 2"/>
    <property type="match status" value="1"/>
</dbReference>
<evidence type="ECO:0000256" key="2">
    <source>
        <dbReference type="ARBA" id="ARBA00023002"/>
    </source>
</evidence>
<dbReference type="PROSITE" id="PS00070">
    <property type="entry name" value="ALDEHYDE_DEHYDR_CYS"/>
    <property type="match status" value="1"/>
</dbReference>
<organism evidence="6 7">
    <name type="scientific">Cupriavidus necator</name>
    <name type="common">Alcaligenes eutrophus</name>
    <name type="synonym">Ralstonia eutropha</name>
    <dbReference type="NCBI Taxonomy" id="106590"/>
    <lineage>
        <taxon>Bacteria</taxon>
        <taxon>Pseudomonadati</taxon>
        <taxon>Pseudomonadota</taxon>
        <taxon>Betaproteobacteria</taxon>
        <taxon>Burkholderiales</taxon>
        <taxon>Burkholderiaceae</taxon>
        <taxon>Cupriavidus</taxon>
    </lineage>
</organism>
<protein>
    <submittedName>
        <fullName evidence="6">Betaine-aldehyde dehydrogenase</fullName>
    </submittedName>
</protein>
<dbReference type="SUPFAM" id="SSF53720">
    <property type="entry name" value="ALDH-like"/>
    <property type="match status" value="1"/>
</dbReference>
<evidence type="ECO:0000313" key="7">
    <source>
        <dbReference type="Proteomes" id="UP000189627"/>
    </source>
</evidence>
<gene>
    <name evidence="6" type="ORF">BJN34_35700</name>
</gene>
<dbReference type="InterPro" id="IPR016161">
    <property type="entry name" value="Ald_DH/histidinol_DH"/>
</dbReference>
<dbReference type="OrthoDB" id="6187633at2"/>
<dbReference type="GO" id="GO:0016620">
    <property type="term" value="F:oxidoreductase activity, acting on the aldehyde or oxo group of donors, NAD or NADP as acceptor"/>
    <property type="evidence" value="ECO:0007669"/>
    <property type="project" value="InterPro"/>
</dbReference>
<dbReference type="InterPro" id="IPR015590">
    <property type="entry name" value="Aldehyde_DH_dom"/>
</dbReference>
<feature type="active site" evidence="3">
    <location>
        <position position="264"/>
    </location>
</feature>
<accession>A0A1U9V2P1</accession>
<evidence type="ECO:0000256" key="1">
    <source>
        <dbReference type="ARBA" id="ARBA00009986"/>
    </source>
</evidence>
<dbReference type="KEGG" id="cuh:BJN34_35700"/>
<reference evidence="7" key="1">
    <citation type="submission" date="2017-02" db="EMBL/GenBank/DDBJ databases">
        <title>Complete genome sequence of Cupriavidus necator strain NH9, a 3-chlorobenzoate degrader.</title>
        <authorList>
            <person name="Moriuchi R."/>
            <person name="Dohra H."/>
            <person name="Ogawa N."/>
        </authorList>
    </citation>
    <scope>NUCLEOTIDE SEQUENCE [LARGE SCALE GENOMIC DNA]</scope>
    <source>
        <strain evidence="7">NH9</strain>
        <plasmid evidence="7">penh92</plasmid>
    </source>
</reference>
<dbReference type="FunFam" id="3.40.605.10:FF:000007">
    <property type="entry name" value="NAD/NADP-dependent betaine aldehyde dehydrogenase"/>
    <property type="match status" value="1"/>
</dbReference>
<dbReference type="Pfam" id="PF00171">
    <property type="entry name" value="Aldedh"/>
    <property type="match status" value="1"/>
</dbReference>
<evidence type="ECO:0000256" key="4">
    <source>
        <dbReference type="RuleBase" id="RU003345"/>
    </source>
</evidence>
<dbReference type="InterPro" id="IPR016160">
    <property type="entry name" value="Ald_DH_CS_CYS"/>
</dbReference>
<keyword evidence="6" id="KW-0614">Plasmid</keyword>